<comment type="caution">
    <text evidence="1">The sequence shown here is derived from an EMBL/GenBank/DDBJ whole genome shotgun (WGS) entry which is preliminary data.</text>
</comment>
<name>A0AAE1IAA1_9HYPO</name>
<sequence>MTRLPKNPVDMKSPSLLKTSRDGRSIKLPRFKFTTPVLIWPGAVFGNCLMPSQAHKASCLLSLRQSSQLNKHQAAIKDTPTNQAAAHCTRSSPSWRKLLISSLAESYHFPRSCEDRQQGSANSASNPANRRPYGLLMLPEALDCSQHA</sequence>
<dbReference type="Proteomes" id="UP001273209">
    <property type="component" value="Unassembled WGS sequence"/>
</dbReference>
<proteinExistence type="predicted"/>
<dbReference type="EMBL" id="JAWRVG010000030">
    <property type="protein sequence ID" value="KAK4068760.1"/>
    <property type="molecule type" value="Genomic_DNA"/>
</dbReference>
<reference evidence="1" key="1">
    <citation type="submission" date="2023-11" db="EMBL/GenBank/DDBJ databases">
        <title>The genome sequences of three competitors of mushroom-forming fungi.</title>
        <authorList>
            <person name="Beijen E."/>
            <person name="Ohm R.A."/>
        </authorList>
    </citation>
    <scope>NUCLEOTIDE SEQUENCE</scope>
    <source>
        <strain evidence="1">CBS 100526</strain>
    </source>
</reference>
<organism evidence="1 2">
    <name type="scientific">Trichoderma aggressivum f. europaeum</name>
    <dbReference type="NCBI Taxonomy" id="173218"/>
    <lineage>
        <taxon>Eukaryota</taxon>
        <taxon>Fungi</taxon>
        <taxon>Dikarya</taxon>
        <taxon>Ascomycota</taxon>
        <taxon>Pezizomycotina</taxon>
        <taxon>Sordariomycetes</taxon>
        <taxon>Hypocreomycetidae</taxon>
        <taxon>Hypocreales</taxon>
        <taxon>Hypocreaceae</taxon>
        <taxon>Trichoderma</taxon>
    </lineage>
</organism>
<evidence type="ECO:0000313" key="2">
    <source>
        <dbReference type="Proteomes" id="UP001273209"/>
    </source>
</evidence>
<gene>
    <name evidence="1" type="ORF">Triagg1_7120</name>
</gene>
<accession>A0AAE1IAA1</accession>
<protein>
    <submittedName>
        <fullName evidence="1">Uncharacterized protein</fullName>
    </submittedName>
</protein>
<evidence type="ECO:0000313" key="1">
    <source>
        <dbReference type="EMBL" id="KAK4068760.1"/>
    </source>
</evidence>
<keyword evidence="2" id="KW-1185">Reference proteome</keyword>
<dbReference type="AlphaFoldDB" id="A0AAE1IAA1"/>
<dbReference type="RefSeq" id="XP_062753942.1">
    <property type="nucleotide sequence ID" value="XM_062901821.1"/>
</dbReference>
<dbReference type="GeneID" id="87921726"/>